<evidence type="ECO:0000313" key="3">
    <source>
        <dbReference type="Proteomes" id="UP000272942"/>
    </source>
</evidence>
<reference evidence="4" key="1">
    <citation type="submission" date="2016-06" db="UniProtKB">
        <authorList>
            <consortium name="WormBaseParasite"/>
        </authorList>
    </citation>
    <scope>IDENTIFICATION</scope>
</reference>
<keyword evidence="3" id="KW-1185">Reference proteome</keyword>
<evidence type="ECO:0000313" key="2">
    <source>
        <dbReference type="EMBL" id="VDP33863.1"/>
    </source>
</evidence>
<dbReference type="WBParaSite" id="ECPE_0000115001-mRNA-1">
    <property type="protein sequence ID" value="ECPE_0000115001-mRNA-1"/>
    <property type="gene ID" value="ECPE_0000115001"/>
</dbReference>
<dbReference type="EMBL" id="UZAN01005659">
    <property type="protein sequence ID" value="VDP33863.1"/>
    <property type="molecule type" value="Genomic_DNA"/>
</dbReference>
<dbReference type="Proteomes" id="UP000272942">
    <property type="component" value="Unassembled WGS sequence"/>
</dbReference>
<accession>A0A183A2G5</accession>
<name>A0A183A2G5_9TREM</name>
<sequence length="98" mass="10525">MHTCLVRIQTNLDPSGMLDAHSQGGSLMQQQQQQMQPQPPYRSVSQMQQNMPMSPTGMMPAAMNQNPYGSLGVQDGDMMNAQGMITSNNAILTGPSAG</sequence>
<evidence type="ECO:0000256" key="1">
    <source>
        <dbReference type="SAM" id="MobiDB-lite"/>
    </source>
</evidence>
<evidence type="ECO:0000313" key="4">
    <source>
        <dbReference type="WBParaSite" id="ECPE_0000115001-mRNA-1"/>
    </source>
</evidence>
<feature type="region of interest" description="Disordered" evidence="1">
    <location>
        <begin position="14"/>
        <end position="75"/>
    </location>
</feature>
<reference evidence="2 3" key="2">
    <citation type="submission" date="2018-11" db="EMBL/GenBank/DDBJ databases">
        <authorList>
            <consortium name="Pathogen Informatics"/>
        </authorList>
    </citation>
    <scope>NUCLEOTIDE SEQUENCE [LARGE SCALE GENOMIC DNA]</scope>
    <source>
        <strain evidence="2 3">Egypt</strain>
    </source>
</reference>
<gene>
    <name evidence="2" type="ORF">ECPE_LOCUS1150</name>
</gene>
<organism evidence="4">
    <name type="scientific">Echinostoma caproni</name>
    <dbReference type="NCBI Taxonomy" id="27848"/>
    <lineage>
        <taxon>Eukaryota</taxon>
        <taxon>Metazoa</taxon>
        <taxon>Spiralia</taxon>
        <taxon>Lophotrochozoa</taxon>
        <taxon>Platyhelminthes</taxon>
        <taxon>Trematoda</taxon>
        <taxon>Digenea</taxon>
        <taxon>Plagiorchiida</taxon>
        <taxon>Echinostomata</taxon>
        <taxon>Echinostomatoidea</taxon>
        <taxon>Echinostomatidae</taxon>
        <taxon>Echinostoma</taxon>
    </lineage>
</organism>
<feature type="compositionally biased region" description="Polar residues" evidence="1">
    <location>
        <begin position="43"/>
        <end position="53"/>
    </location>
</feature>
<proteinExistence type="predicted"/>
<dbReference type="AlphaFoldDB" id="A0A183A2G5"/>
<protein>
    <submittedName>
        <fullName evidence="4">Mediator complex subunit 29</fullName>
    </submittedName>
</protein>